<dbReference type="GO" id="GO:0003677">
    <property type="term" value="F:DNA binding"/>
    <property type="evidence" value="ECO:0007669"/>
    <property type="project" value="UniProtKB-KW"/>
</dbReference>
<keyword evidence="2" id="KW-0805">Transcription regulation</keyword>
<proteinExistence type="inferred from homology"/>
<dbReference type="InterPro" id="IPR007627">
    <property type="entry name" value="RNA_pol_sigma70_r2"/>
</dbReference>
<dbReference type="Pfam" id="PF08281">
    <property type="entry name" value="Sigma70_r4_2"/>
    <property type="match status" value="1"/>
</dbReference>
<keyword evidence="9" id="KW-1185">Reference proteome</keyword>
<comment type="similarity">
    <text evidence="1">Belongs to the sigma-70 factor family. ECF subfamily.</text>
</comment>
<dbReference type="Gene3D" id="1.10.10.10">
    <property type="entry name" value="Winged helix-like DNA-binding domain superfamily/Winged helix DNA-binding domain"/>
    <property type="match status" value="1"/>
</dbReference>
<dbReference type="InterPro" id="IPR014289">
    <property type="entry name" value="RNA_pol_sigma-24-rel"/>
</dbReference>
<dbReference type="InterPro" id="IPR013249">
    <property type="entry name" value="RNA_pol_sigma70_r4_t2"/>
</dbReference>
<dbReference type="RefSeq" id="WP_106755661.1">
    <property type="nucleotide sequence ID" value="NZ_PXWF02000019.1"/>
</dbReference>
<sequence>MTTATLLHAQLEAMRPQLVRFAQLQLRNAALAEDAVQDALLAVLEKPDRFNGQSSLRTYVTGILKYKIIDNLRLSTRERQLEPADDQHEDELVDALFVADGHTRDRPRQWGEPDGVLEQKDFFRVLEVCLEKLPRKTARIFMLREWLELETEEICKELAITPANAWVLLYRARLRLRECLDLNWFGNLPAQPGT</sequence>
<dbReference type="NCBIfam" id="NF009173">
    <property type="entry name" value="PRK12520.1"/>
    <property type="match status" value="1"/>
</dbReference>
<dbReference type="Pfam" id="PF04542">
    <property type="entry name" value="Sigma70_r2"/>
    <property type="match status" value="1"/>
</dbReference>
<evidence type="ECO:0000313" key="8">
    <source>
        <dbReference type="EMBL" id="PWF55549.1"/>
    </source>
</evidence>
<comment type="caution">
    <text evidence="8">The sequence shown here is derived from an EMBL/GenBank/DDBJ whole genome shotgun (WGS) entry which is preliminary data.</text>
</comment>
<dbReference type="Gene3D" id="1.10.1740.10">
    <property type="match status" value="1"/>
</dbReference>
<keyword evidence="3" id="KW-0731">Sigma factor</keyword>
<dbReference type="EMBL" id="PXWF02000019">
    <property type="protein sequence ID" value="PWF55549.1"/>
    <property type="molecule type" value="Genomic_DNA"/>
</dbReference>
<dbReference type="GO" id="GO:0016987">
    <property type="term" value="F:sigma factor activity"/>
    <property type="evidence" value="ECO:0007669"/>
    <property type="project" value="UniProtKB-KW"/>
</dbReference>
<dbReference type="PANTHER" id="PTHR43133">
    <property type="entry name" value="RNA POLYMERASE ECF-TYPE SIGMA FACTO"/>
    <property type="match status" value="1"/>
</dbReference>
<dbReference type="InterPro" id="IPR014284">
    <property type="entry name" value="RNA_pol_sigma-70_dom"/>
</dbReference>
<dbReference type="SUPFAM" id="SSF88659">
    <property type="entry name" value="Sigma3 and sigma4 domains of RNA polymerase sigma factors"/>
    <property type="match status" value="1"/>
</dbReference>
<dbReference type="NCBIfam" id="TIGR02937">
    <property type="entry name" value="sigma70-ECF"/>
    <property type="match status" value="1"/>
</dbReference>
<dbReference type="Proteomes" id="UP000241421">
    <property type="component" value="Unassembled WGS sequence"/>
</dbReference>
<dbReference type="InterPro" id="IPR013325">
    <property type="entry name" value="RNA_pol_sigma_r2"/>
</dbReference>
<dbReference type="PANTHER" id="PTHR43133:SF8">
    <property type="entry name" value="RNA POLYMERASE SIGMA FACTOR HI_1459-RELATED"/>
    <property type="match status" value="1"/>
</dbReference>
<dbReference type="InterPro" id="IPR013324">
    <property type="entry name" value="RNA_pol_sigma_r3/r4-like"/>
</dbReference>
<feature type="domain" description="RNA polymerase sigma factor 70 region 4 type 2" evidence="7">
    <location>
        <begin position="125"/>
        <end position="176"/>
    </location>
</feature>
<evidence type="ECO:0000259" key="7">
    <source>
        <dbReference type="Pfam" id="PF08281"/>
    </source>
</evidence>
<dbReference type="SUPFAM" id="SSF88946">
    <property type="entry name" value="Sigma2 domain of RNA polymerase sigma factors"/>
    <property type="match status" value="1"/>
</dbReference>
<keyword evidence="5" id="KW-0804">Transcription</keyword>
<reference evidence="8 9" key="1">
    <citation type="submission" date="2018-04" db="EMBL/GenBank/DDBJ databases">
        <title>Massilia violaceinigra sp. nov., a novel purple-pigmented bacterium isolated from Tianshan glacier, Xinjiang, China.</title>
        <authorList>
            <person name="Wang H."/>
        </authorList>
    </citation>
    <scope>NUCLEOTIDE SEQUENCE [LARGE SCALE GENOMIC DNA]</scope>
    <source>
        <strain evidence="8 9">B448-2</strain>
    </source>
</reference>
<name>A0A2U2I7A8_9BURK</name>
<keyword evidence="4" id="KW-0238">DNA-binding</keyword>
<protein>
    <submittedName>
        <fullName evidence="8">RNA polymerase subunit sigma</fullName>
    </submittedName>
</protein>
<evidence type="ECO:0000256" key="4">
    <source>
        <dbReference type="ARBA" id="ARBA00023125"/>
    </source>
</evidence>
<dbReference type="InterPro" id="IPR036388">
    <property type="entry name" value="WH-like_DNA-bd_sf"/>
</dbReference>
<evidence type="ECO:0000259" key="6">
    <source>
        <dbReference type="Pfam" id="PF04542"/>
    </source>
</evidence>
<organism evidence="8 9">
    <name type="scientific">Massilia glaciei</name>
    <dbReference type="NCBI Taxonomy" id="1524097"/>
    <lineage>
        <taxon>Bacteria</taxon>
        <taxon>Pseudomonadati</taxon>
        <taxon>Pseudomonadota</taxon>
        <taxon>Betaproteobacteria</taxon>
        <taxon>Burkholderiales</taxon>
        <taxon>Oxalobacteraceae</taxon>
        <taxon>Telluria group</taxon>
        <taxon>Massilia</taxon>
    </lineage>
</organism>
<dbReference type="OrthoDB" id="9782108at2"/>
<evidence type="ECO:0000313" key="9">
    <source>
        <dbReference type="Proteomes" id="UP000241421"/>
    </source>
</evidence>
<evidence type="ECO:0000256" key="3">
    <source>
        <dbReference type="ARBA" id="ARBA00023082"/>
    </source>
</evidence>
<evidence type="ECO:0000256" key="1">
    <source>
        <dbReference type="ARBA" id="ARBA00010641"/>
    </source>
</evidence>
<evidence type="ECO:0000256" key="5">
    <source>
        <dbReference type="ARBA" id="ARBA00023163"/>
    </source>
</evidence>
<dbReference type="InterPro" id="IPR039425">
    <property type="entry name" value="RNA_pol_sigma-70-like"/>
</dbReference>
<dbReference type="GO" id="GO:0006352">
    <property type="term" value="P:DNA-templated transcription initiation"/>
    <property type="evidence" value="ECO:0007669"/>
    <property type="project" value="InterPro"/>
</dbReference>
<feature type="domain" description="RNA polymerase sigma-70 region 2" evidence="6">
    <location>
        <begin position="12"/>
        <end position="76"/>
    </location>
</feature>
<dbReference type="NCBIfam" id="TIGR02943">
    <property type="entry name" value="Sig70_famx1"/>
    <property type="match status" value="1"/>
</dbReference>
<gene>
    <name evidence="8" type="ORF">C7C56_001105</name>
</gene>
<dbReference type="AlphaFoldDB" id="A0A2U2I7A8"/>
<accession>A0A2U2I7A8</accession>
<evidence type="ECO:0000256" key="2">
    <source>
        <dbReference type="ARBA" id="ARBA00023015"/>
    </source>
</evidence>